<dbReference type="EC" id="3.1.21.10" evidence="14"/>
<accession>A0A7G5B7P9</accession>
<dbReference type="InterPro" id="IPR008822">
    <property type="entry name" value="Endonuclease_RusA-like"/>
</dbReference>
<keyword evidence="7" id="KW-0255">Endonuclease</keyword>
<dbReference type="EMBL" id="MT740725">
    <property type="protein sequence ID" value="QMV32322.1"/>
    <property type="molecule type" value="Genomic_DNA"/>
</dbReference>
<evidence type="ECO:0000256" key="14">
    <source>
        <dbReference type="ARBA" id="ARBA00029488"/>
    </source>
</evidence>
<comment type="cofactor">
    <cofactor evidence="1">
        <name>Mg(2+)</name>
        <dbReference type="ChEBI" id="CHEBI:18420"/>
    </cofactor>
</comment>
<evidence type="ECO:0000256" key="3">
    <source>
        <dbReference type="ARBA" id="ARBA00011738"/>
    </source>
</evidence>
<evidence type="ECO:0000256" key="8">
    <source>
        <dbReference type="ARBA" id="ARBA00022763"/>
    </source>
</evidence>
<dbReference type="GO" id="GO:0006310">
    <property type="term" value="P:DNA recombination"/>
    <property type="evidence" value="ECO:0007669"/>
    <property type="project" value="UniProtKB-KW"/>
</dbReference>
<evidence type="ECO:0000256" key="5">
    <source>
        <dbReference type="ARBA" id="ARBA00022722"/>
    </source>
</evidence>
<dbReference type="InterPro" id="IPR036614">
    <property type="entry name" value="RusA-like_sf"/>
</dbReference>
<evidence type="ECO:0000256" key="12">
    <source>
        <dbReference type="ARBA" id="ARBA00023204"/>
    </source>
</evidence>
<reference evidence="17 18" key="1">
    <citation type="submission" date="2020-07" db="EMBL/GenBank/DDBJ databases">
        <title>Ralstonia phages.</title>
        <authorList>
            <person name="Trotereau A."/>
            <person name="Boyer C."/>
            <person name="Torres-Barcelo C."/>
        </authorList>
    </citation>
    <scope>NUCLEOTIDE SEQUENCE [LARGE SCALE GENOMIC DNA]</scope>
</reference>
<gene>
    <name evidence="17" type="primary">rusA</name>
    <name evidence="17" type="ORF">S1_00005</name>
</gene>
<keyword evidence="11" id="KW-0233">DNA recombination</keyword>
<dbReference type="Gene3D" id="3.30.1330.70">
    <property type="entry name" value="Holliday junction resolvase RusA"/>
    <property type="match status" value="1"/>
</dbReference>
<keyword evidence="6" id="KW-0479">Metal-binding</keyword>
<proteinExistence type="inferred from homology"/>
<keyword evidence="12" id="KW-0234">DNA repair</keyword>
<keyword evidence="8" id="KW-0227">DNA damage</keyword>
<evidence type="ECO:0000256" key="10">
    <source>
        <dbReference type="ARBA" id="ARBA00022842"/>
    </source>
</evidence>
<dbReference type="Proteomes" id="UP000515295">
    <property type="component" value="Segment"/>
</dbReference>
<dbReference type="InterPro" id="IPR016281">
    <property type="entry name" value="Endonuclease_RusA"/>
</dbReference>
<dbReference type="GO" id="GO:0006281">
    <property type="term" value="P:DNA repair"/>
    <property type="evidence" value="ECO:0007669"/>
    <property type="project" value="UniProtKB-KW"/>
</dbReference>
<dbReference type="GeneID" id="64409790"/>
<keyword evidence="5" id="KW-0540">Nuclease</keyword>
<evidence type="ECO:0000313" key="17">
    <source>
        <dbReference type="EMBL" id="QMV32322.1"/>
    </source>
</evidence>
<dbReference type="Pfam" id="PF05866">
    <property type="entry name" value="RusA"/>
    <property type="match status" value="1"/>
</dbReference>
<evidence type="ECO:0000256" key="1">
    <source>
        <dbReference type="ARBA" id="ARBA00001946"/>
    </source>
</evidence>
<evidence type="ECO:0000256" key="16">
    <source>
        <dbReference type="ARBA" id="ARBA00031953"/>
    </source>
</evidence>
<comment type="subunit">
    <text evidence="3">Homodimer.</text>
</comment>
<dbReference type="RefSeq" id="YP_010052696.1">
    <property type="nucleotide sequence ID" value="NC_054462.1"/>
</dbReference>
<dbReference type="PIRSF" id="PIRSF001007">
    <property type="entry name" value="RusA"/>
    <property type="match status" value="1"/>
</dbReference>
<dbReference type="GO" id="GO:0008821">
    <property type="term" value="F:crossover junction DNA endonuclease activity"/>
    <property type="evidence" value="ECO:0007669"/>
    <property type="project" value="UniProtKB-EC"/>
</dbReference>
<evidence type="ECO:0000313" key="18">
    <source>
        <dbReference type="Proteomes" id="UP000515295"/>
    </source>
</evidence>
<comment type="catalytic activity">
    <reaction evidence="13">
        <text>Endonucleolytic cleavage at a junction such as a reciprocal single-stranded crossover between two homologous DNA duplexes (Holliday junction).</text>
        <dbReference type="EC" id="3.1.21.10"/>
    </reaction>
</comment>
<dbReference type="SUPFAM" id="SSF103084">
    <property type="entry name" value="Holliday junction resolvase RusA"/>
    <property type="match status" value="1"/>
</dbReference>
<evidence type="ECO:0000256" key="9">
    <source>
        <dbReference type="ARBA" id="ARBA00022801"/>
    </source>
</evidence>
<evidence type="ECO:0000256" key="13">
    <source>
        <dbReference type="ARBA" id="ARBA00029354"/>
    </source>
</evidence>
<dbReference type="GO" id="GO:0000287">
    <property type="term" value="F:magnesium ion binding"/>
    <property type="evidence" value="ECO:0007669"/>
    <property type="project" value="InterPro"/>
</dbReference>
<name>A0A7G5B7P9_9CAUD</name>
<comment type="similarity">
    <text evidence="2">Belongs to the RusA family.</text>
</comment>
<evidence type="ECO:0000256" key="15">
    <source>
        <dbReference type="ARBA" id="ARBA00030920"/>
    </source>
</evidence>
<sequence length="119" mass="13823">MLEFRSYTVPYPPSVNRIWRAVEGRVVLSKVGRDYYRKAEAHVLKPGRVPPAITGCCVVWVRLWMPDNRARDIDNPIKVLFDLLTRCKVWVDDSQVDELHVSRARDENGGRVDIIVQYN</sequence>
<protein>
    <recommendedName>
        <fullName evidence="4">Crossover junction endodeoxyribonuclease RusA</fullName>
        <ecNumber evidence="14">3.1.21.10</ecNumber>
    </recommendedName>
    <alternativeName>
        <fullName evidence="15">Holliday junction nuclease RusA</fullName>
    </alternativeName>
    <alternativeName>
        <fullName evidence="16">Holliday junction resolvase</fullName>
    </alternativeName>
</protein>
<evidence type="ECO:0000256" key="2">
    <source>
        <dbReference type="ARBA" id="ARBA00008865"/>
    </source>
</evidence>
<evidence type="ECO:0000256" key="6">
    <source>
        <dbReference type="ARBA" id="ARBA00022723"/>
    </source>
</evidence>
<evidence type="ECO:0000256" key="11">
    <source>
        <dbReference type="ARBA" id="ARBA00023172"/>
    </source>
</evidence>
<evidence type="ECO:0000256" key="4">
    <source>
        <dbReference type="ARBA" id="ARBA00014885"/>
    </source>
</evidence>
<keyword evidence="10" id="KW-0460">Magnesium</keyword>
<dbReference type="KEGG" id="vg:64409790"/>
<keyword evidence="9" id="KW-0378">Hydrolase</keyword>
<evidence type="ECO:0000256" key="7">
    <source>
        <dbReference type="ARBA" id="ARBA00022759"/>
    </source>
</evidence>
<organism evidence="17 18">
    <name type="scientific">Ralstonia phage Adzire</name>
    <dbReference type="NCBI Taxonomy" id="2759711"/>
    <lineage>
        <taxon>Viruses</taxon>
        <taxon>Duplodnaviria</taxon>
        <taxon>Heunggongvirae</taxon>
        <taxon>Uroviricota</taxon>
        <taxon>Caudoviricetes</taxon>
        <taxon>Bakolyvirus</taxon>
        <taxon>Bakolyvirus simangalove</taxon>
    </lineage>
</organism>